<dbReference type="Pfam" id="PF02737">
    <property type="entry name" value="3HCDH_N"/>
    <property type="match status" value="1"/>
</dbReference>
<dbReference type="InterPro" id="IPR008927">
    <property type="entry name" value="6-PGluconate_DH-like_C_sf"/>
</dbReference>
<evidence type="ECO:0000259" key="13">
    <source>
        <dbReference type="Pfam" id="PF00725"/>
    </source>
</evidence>
<comment type="similarity">
    <text evidence="3">Belongs to the 3-hydroxyacyl-CoA dehydrogenase family.</text>
</comment>
<dbReference type="InterPro" id="IPR013328">
    <property type="entry name" value="6PGD_dom2"/>
</dbReference>
<evidence type="ECO:0000256" key="1">
    <source>
        <dbReference type="ARBA" id="ARBA00004305"/>
    </source>
</evidence>
<evidence type="ECO:0000256" key="10">
    <source>
        <dbReference type="ARBA" id="ARBA00049556"/>
    </source>
</evidence>
<dbReference type="EMBL" id="LN856985">
    <property type="protein sequence ID" value="CTP81430.1"/>
    <property type="molecule type" value="Genomic_DNA"/>
</dbReference>
<evidence type="ECO:0000256" key="7">
    <source>
        <dbReference type="ARBA" id="ARBA00023027"/>
    </source>
</evidence>
<proteinExistence type="inferred from homology"/>
<feature type="binding site" evidence="12">
    <location>
        <position position="95"/>
    </location>
    <ligand>
        <name>NAD(+)</name>
        <dbReference type="ChEBI" id="CHEBI:57540"/>
    </ligand>
</feature>
<evidence type="ECO:0000313" key="15">
    <source>
        <dbReference type="EMBL" id="CTP81430.1"/>
    </source>
</evidence>
<dbReference type="AlphaFoldDB" id="A0A0I9N8F3"/>
<evidence type="ECO:0000256" key="3">
    <source>
        <dbReference type="ARBA" id="ARBA00009463"/>
    </source>
</evidence>
<protein>
    <recommendedName>
        <fullName evidence="4">3-hydroxyacyl-CoA dehydrogenase</fullName>
        <ecNumber evidence="4">1.1.1.35</ecNumber>
    </recommendedName>
</protein>
<keyword evidence="8" id="KW-0443">Lipid metabolism</keyword>
<evidence type="ECO:0000256" key="11">
    <source>
        <dbReference type="PIRSR" id="PIRSR000105-1"/>
    </source>
</evidence>
<feature type="binding site" evidence="12">
    <location>
        <position position="187"/>
    </location>
    <ligand>
        <name>NAD(+)</name>
        <dbReference type="ChEBI" id="CHEBI:57540"/>
    </ligand>
</feature>
<keyword evidence="6" id="KW-0560">Oxidoreductase</keyword>
<dbReference type="FunFam" id="1.10.1040.10:FF:000019">
    <property type="entry name" value="3-hydroxybutyryl-CoA dehydrogenase FadB2"/>
    <property type="match status" value="1"/>
</dbReference>
<keyword evidence="9" id="KW-0496">Mitochondrion</keyword>
<dbReference type="PIRSF" id="PIRSF000105">
    <property type="entry name" value="HCDH"/>
    <property type="match status" value="1"/>
</dbReference>
<feature type="binding site" evidence="12">
    <location>
        <begin position="72"/>
        <end position="77"/>
    </location>
    <ligand>
        <name>NAD(+)</name>
        <dbReference type="ChEBI" id="CHEBI:57540"/>
    </ligand>
</feature>
<evidence type="ECO:0000256" key="6">
    <source>
        <dbReference type="ARBA" id="ARBA00023002"/>
    </source>
</evidence>
<dbReference type="EC" id="1.1.1.35" evidence="4"/>
<dbReference type="OMA" id="MAHPMGP"/>
<dbReference type="InterPro" id="IPR052242">
    <property type="entry name" value="Mito_3-hydroxyacyl-CoA_DH"/>
</dbReference>
<dbReference type="InterPro" id="IPR022694">
    <property type="entry name" value="3-OHacyl-CoA_DH"/>
</dbReference>
<dbReference type="GO" id="GO:0006635">
    <property type="term" value="P:fatty acid beta-oxidation"/>
    <property type="evidence" value="ECO:0007669"/>
    <property type="project" value="TreeGrafter"/>
</dbReference>
<comment type="subcellular location">
    <subcellularLocation>
        <location evidence="1">Mitochondrion matrix</location>
    </subcellularLocation>
</comment>
<evidence type="ECO:0000256" key="9">
    <source>
        <dbReference type="ARBA" id="ARBA00023128"/>
    </source>
</evidence>
<dbReference type="PANTHER" id="PTHR43561:SF3">
    <property type="entry name" value="HYDROXYACYL-COENZYME A DEHYDROGENASE, MITOCHONDRIAL"/>
    <property type="match status" value="1"/>
</dbReference>
<name>A0A0I9N8F3_BRUMA</name>
<dbReference type="GO" id="GO:0070403">
    <property type="term" value="F:NAD+ binding"/>
    <property type="evidence" value="ECO:0007669"/>
    <property type="project" value="InterPro"/>
</dbReference>
<keyword evidence="7 12" id="KW-0520">NAD</keyword>
<feature type="binding site" evidence="12">
    <location>
        <position position="343"/>
    </location>
    <ligand>
        <name>NAD(+)</name>
        <dbReference type="ChEBI" id="CHEBI:57540"/>
    </ligand>
</feature>
<feature type="site" description="Important for catalytic activity" evidence="11">
    <location>
        <position position="208"/>
    </location>
</feature>
<dbReference type="InterPro" id="IPR006108">
    <property type="entry name" value="3HC_DH_C"/>
</dbReference>
<evidence type="ECO:0000256" key="12">
    <source>
        <dbReference type="PIRSR" id="PIRSR000105-2"/>
    </source>
</evidence>
<dbReference type="GO" id="GO:0003857">
    <property type="term" value="F:(3S)-3-hydroxyacyl-CoA dehydrogenase (NAD+) activity"/>
    <property type="evidence" value="ECO:0007669"/>
    <property type="project" value="UniProtKB-EC"/>
</dbReference>
<dbReference type="InterPro" id="IPR006180">
    <property type="entry name" value="3-OHacyl-CoA_DH_CS"/>
</dbReference>
<dbReference type="InterPro" id="IPR006176">
    <property type="entry name" value="3-OHacyl-CoA_DH_NAD-bd"/>
</dbReference>
<accession>A0A0I9N8F3</accession>
<gene>
    <name evidence="15 16" type="ORF">Bm1730</name>
    <name evidence="15" type="ORF">BM_Bm1730</name>
</gene>
<evidence type="ECO:0000256" key="2">
    <source>
        <dbReference type="ARBA" id="ARBA00005005"/>
    </source>
</evidence>
<dbReference type="SUPFAM" id="SSF51735">
    <property type="entry name" value="NAD(P)-binding Rossmann-fold domains"/>
    <property type="match status" value="1"/>
</dbReference>
<sequence length="352" mass="39629">MTIVVLFPDQFHFLQSNHLSPFVTKKERWNGDLLISSNFEMLQFRRFAGMYNSRTREFSSAVSPVKNICIVGSGLMGSGIAQVAAQASIMVTLIDKTDYVLNKSKKYIQDNLERLIKKQCKKDVKVQATIVENTMEKILMTTNLEQGVQNADLVIEAIVENLPMKQKLFEQIETIITRPTLLASNTSSLMLRDIAKNLKNKSRFGGLHFFNPVPIMKLCEVIRLTETSDDTFNALQAFGKTVGKTTVECKDVPGFIVNRLLIPYLIEAIRMVERGDASPRDIDTAMKLGAGYPMGPFELLDYVGLDTTKFILDGWHKSHPNEKQFDPNPMLNKLVADGKLGKKSGEGFYSYK</sequence>
<reference evidence="15" key="1">
    <citation type="journal article" date="2007" name="Science">
        <title>Draft genome of the filarial nematode parasite Brugia malayi.</title>
        <authorList>
            <person name="Ghedin E."/>
            <person name="Wang S."/>
            <person name="Spiro D."/>
            <person name="Caler E."/>
            <person name="Zhao Q."/>
            <person name="Crabtree J."/>
            <person name="Allen J.E."/>
            <person name="Delcher A.L."/>
            <person name="Guiliano D.B."/>
            <person name="Miranda-Saavedra D."/>
            <person name="Angiuoli S.V."/>
            <person name="Creasy T."/>
            <person name="Amedeo P."/>
            <person name="Haas B."/>
            <person name="El-Sayed N.M."/>
            <person name="Wortman J.R."/>
            <person name="Feldblyum T."/>
            <person name="Tallon L."/>
            <person name="Schatz M."/>
            <person name="Shumway M."/>
            <person name="Koo H."/>
            <person name="Salzberg S.L."/>
            <person name="Schobel S."/>
            <person name="Pertea M."/>
            <person name="Pop M."/>
            <person name="White O."/>
            <person name="Barton G.J."/>
            <person name="Carlow C.K."/>
            <person name="Crawford M.J."/>
            <person name="Daub J."/>
            <person name="Dimmic M.W."/>
            <person name="Estes C.F."/>
            <person name="Foster J.M."/>
            <person name="Ganatra M."/>
            <person name="Gregory W.F."/>
            <person name="Johnson N.M."/>
            <person name="Jin J."/>
            <person name="Komuniecki R."/>
            <person name="Korf I."/>
            <person name="Kumar S."/>
            <person name="Laney S."/>
            <person name="Li B.W."/>
            <person name="Li W."/>
            <person name="Lindblom T.H."/>
            <person name="Lustigman S."/>
            <person name="Ma D."/>
            <person name="Maina C.V."/>
            <person name="Martin D.M."/>
            <person name="McCarter J.P."/>
            <person name="McReynolds L."/>
            <person name="Mitreva M."/>
            <person name="Nutman T.B."/>
            <person name="Parkinson J."/>
            <person name="Peregrin-Alvarez J.M."/>
            <person name="Poole C."/>
            <person name="Ren Q."/>
            <person name="Saunders L."/>
            <person name="Sluder A.E."/>
            <person name="Smith K."/>
            <person name="Stanke M."/>
            <person name="Unnasch T.R."/>
            <person name="Ware J."/>
            <person name="Wei A.D."/>
            <person name="Weil G."/>
            <person name="Williams D.J."/>
            <person name="Zhang Y."/>
            <person name="Williams S.A."/>
            <person name="Fraser-Liggett C."/>
            <person name="Slatko B."/>
            <person name="Blaxter M.L."/>
            <person name="Scott A.L."/>
        </authorList>
    </citation>
    <scope>NUCLEOTIDE SEQUENCE</scope>
    <source>
        <strain evidence="15">FR3</strain>
    </source>
</reference>
<dbReference type="Pfam" id="PF00725">
    <property type="entry name" value="3HCDH"/>
    <property type="match status" value="1"/>
</dbReference>
<evidence type="ECO:0000256" key="4">
    <source>
        <dbReference type="ARBA" id="ARBA00013000"/>
    </source>
</evidence>
<dbReference type="GO" id="GO:0005759">
    <property type="term" value="C:mitochondrial matrix"/>
    <property type="evidence" value="ECO:0007669"/>
    <property type="project" value="UniProtKB-SubCell"/>
</dbReference>
<dbReference type="Gene3D" id="1.10.1040.10">
    <property type="entry name" value="N-(1-d-carboxylethyl)-l-norvaline Dehydrogenase, domain 2"/>
    <property type="match status" value="1"/>
</dbReference>
<comment type="pathway">
    <text evidence="2">Lipid metabolism; fatty acid beta-oxidation.</text>
</comment>
<dbReference type="InterPro" id="IPR036291">
    <property type="entry name" value="NAD(P)-bd_dom_sf"/>
</dbReference>
<organism evidence="15">
    <name type="scientific">Brugia malayi</name>
    <name type="common">Filarial nematode worm</name>
    <dbReference type="NCBI Taxonomy" id="6279"/>
    <lineage>
        <taxon>Eukaryota</taxon>
        <taxon>Metazoa</taxon>
        <taxon>Ecdysozoa</taxon>
        <taxon>Nematoda</taxon>
        <taxon>Chromadorea</taxon>
        <taxon>Rhabditida</taxon>
        <taxon>Spirurina</taxon>
        <taxon>Spiruromorpha</taxon>
        <taxon>Filarioidea</taxon>
        <taxon>Onchocercidae</taxon>
        <taxon>Brugia</taxon>
    </lineage>
</organism>
<keyword evidence="5" id="KW-0276">Fatty acid metabolism</keyword>
<feature type="binding site" evidence="12">
    <location>
        <position position="160"/>
    </location>
    <ligand>
        <name>NAD(+)</name>
        <dbReference type="ChEBI" id="CHEBI:57540"/>
    </ligand>
</feature>
<comment type="catalytic activity">
    <reaction evidence="10">
        <text>a (3S)-3-hydroxyacyl-CoA + NAD(+) = a 3-oxoacyl-CoA + NADH + H(+)</text>
        <dbReference type="Rhea" id="RHEA:22432"/>
        <dbReference type="ChEBI" id="CHEBI:15378"/>
        <dbReference type="ChEBI" id="CHEBI:57318"/>
        <dbReference type="ChEBI" id="CHEBI:57540"/>
        <dbReference type="ChEBI" id="CHEBI:57945"/>
        <dbReference type="ChEBI" id="CHEBI:90726"/>
        <dbReference type="EC" id="1.1.1.35"/>
    </reaction>
</comment>
<feature type="binding site" evidence="12">
    <location>
        <position position="165"/>
    </location>
    <ligand>
        <name>NAD(+)</name>
        <dbReference type="ChEBI" id="CHEBI:57540"/>
    </ligand>
</feature>
<evidence type="ECO:0000256" key="8">
    <source>
        <dbReference type="ARBA" id="ARBA00023098"/>
    </source>
</evidence>
<dbReference type="FunFam" id="3.40.50.720:FF:000009">
    <property type="entry name" value="Fatty oxidation complex, alpha subunit"/>
    <property type="match status" value="1"/>
</dbReference>
<dbReference type="PROSITE" id="PS00067">
    <property type="entry name" value="3HCDH"/>
    <property type="match status" value="1"/>
</dbReference>
<reference evidence="15" key="2">
    <citation type="submission" date="2012-12" db="EMBL/GenBank/DDBJ databases">
        <authorList>
            <person name="Gao Y.W."/>
            <person name="Fan S.T."/>
            <person name="Sun H.T."/>
            <person name="Wang Z."/>
            <person name="Gao X.L."/>
            <person name="Li Y.G."/>
            <person name="Wang T.C."/>
            <person name="Zhang K."/>
            <person name="Xu W.W."/>
            <person name="Yu Z.J."/>
            <person name="Xia X.Z."/>
        </authorList>
    </citation>
    <scope>NUCLEOTIDE SEQUENCE</scope>
    <source>
        <strain evidence="15">FR3</strain>
    </source>
</reference>
<evidence type="ECO:0000313" key="16">
    <source>
        <dbReference type="WormBase" id="Bm1730"/>
    </source>
</evidence>
<dbReference type="SUPFAM" id="SSF48179">
    <property type="entry name" value="6-phosphogluconate dehydrogenase C-terminal domain-like"/>
    <property type="match status" value="1"/>
</dbReference>
<evidence type="ECO:0000259" key="14">
    <source>
        <dbReference type="Pfam" id="PF02737"/>
    </source>
</evidence>
<dbReference type="Gene3D" id="3.40.50.720">
    <property type="entry name" value="NAD(P)-binding Rossmann-like Domain"/>
    <property type="match status" value="1"/>
</dbReference>
<feature type="domain" description="3-hydroxyacyl-CoA dehydrogenase C-terminal" evidence="13">
    <location>
        <begin position="254"/>
        <end position="351"/>
    </location>
</feature>
<feature type="domain" description="3-hydroxyacyl-CoA dehydrogenase NAD binding" evidence="14">
    <location>
        <begin position="68"/>
        <end position="252"/>
    </location>
</feature>
<dbReference type="WormBase" id="Bm1730">
    <property type="protein sequence ID" value="BM41601"/>
    <property type="gene ID" value="WBGene00221991"/>
</dbReference>
<feature type="binding site" evidence="12">
    <location>
        <position position="211"/>
    </location>
    <ligand>
        <name>NAD(+)</name>
        <dbReference type="ChEBI" id="CHEBI:57540"/>
    </ligand>
</feature>
<evidence type="ECO:0000256" key="5">
    <source>
        <dbReference type="ARBA" id="ARBA00022832"/>
    </source>
</evidence>
<dbReference type="PANTHER" id="PTHR43561">
    <property type="match status" value="1"/>
</dbReference>